<dbReference type="Proteomes" id="UP001163321">
    <property type="component" value="Chromosome 9"/>
</dbReference>
<evidence type="ECO:0000313" key="2">
    <source>
        <dbReference type="Proteomes" id="UP001163321"/>
    </source>
</evidence>
<comment type="caution">
    <text evidence="1">The sequence shown here is derived from an EMBL/GenBank/DDBJ whole genome shotgun (WGS) entry which is preliminary data.</text>
</comment>
<evidence type="ECO:0000313" key="1">
    <source>
        <dbReference type="EMBL" id="KAI9905811.1"/>
    </source>
</evidence>
<keyword evidence="2" id="KW-1185">Reference proteome</keyword>
<reference evidence="1 2" key="1">
    <citation type="journal article" date="2022" name="bioRxiv">
        <title>The genome of the oomycete Peronosclerospora sorghi, a cosmopolitan pathogen of maize and sorghum, is inflated with dispersed pseudogenes.</title>
        <authorList>
            <person name="Fletcher K."/>
            <person name="Martin F."/>
            <person name="Isakeit T."/>
            <person name="Cavanaugh K."/>
            <person name="Magill C."/>
            <person name="Michelmore R."/>
        </authorList>
    </citation>
    <scope>NUCLEOTIDE SEQUENCE [LARGE SCALE GENOMIC DNA]</scope>
    <source>
        <strain evidence="1">P6</strain>
    </source>
</reference>
<protein>
    <submittedName>
        <fullName evidence="1">Uncharacterized protein</fullName>
    </submittedName>
</protein>
<organism evidence="1 2">
    <name type="scientific">Peronosclerospora sorghi</name>
    <dbReference type="NCBI Taxonomy" id="230839"/>
    <lineage>
        <taxon>Eukaryota</taxon>
        <taxon>Sar</taxon>
        <taxon>Stramenopiles</taxon>
        <taxon>Oomycota</taxon>
        <taxon>Peronosporomycetes</taxon>
        <taxon>Peronosporales</taxon>
        <taxon>Peronosporaceae</taxon>
        <taxon>Peronosclerospora</taxon>
    </lineage>
</organism>
<gene>
    <name evidence="1" type="ORF">PsorP6_013971</name>
</gene>
<name>A0ACC0VK11_9STRA</name>
<sequence>MLPHRVPVAASRRQRMLSCQYYVILLLGAITALRMLWFLYGKCDTRAHMSSLLTRTSRILKRHHIEYWLDKGTLLGVHRDEGLIPWEYDVDLGVLNGTCANISALKSEFEAVGLVIYDREDDIPHKVKLTYDTENHEFYWSDSRLHDPCIRVYDANDVGTWVDIYWYVELTFEEVARDRENVLVPPEYDEKDSLVCCSEGLQAHTAHMCCGGCVPRKSLFPLQHKYVNVHDDVGPTQEQPVPAKVAQFLSIQYGESALTSREIKSITFYCASGTSQRNVGSACNHVSSQVLKRKLKATETIETHWRAYESPALHMIVASSSCFY</sequence>
<dbReference type="EMBL" id="CM047588">
    <property type="protein sequence ID" value="KAI9905811.1"/>
    <property type="molecule type" value="Genomic_DNA"/>
</dbReference>
<proteinExistence type="predicted"/>
<accession>A0ACC0VK11</accession>